<keyword evidence="1" id="KW-0472">Membrane</keyword>
<organism evidence="3 4">
    <name type="scientific">Oleiphilus messinensis</name>
    <dbReference type="NCBI Taxonomy" id="141451"/>
    <lineage>
        <taxon>Bacteria</taxon>
        <taxon>Pseudomonadati</taxon>
        <taxon>Pseudomonadota</taxon>
        <taxon>Gammaproteobacteria</taxon>
        <taxon>Oceanospirillales</taxon>
        <taxon>Oleiphilaceae</taxon>
        <taxon>Oleiphilus</taxon>
    </lineage>
</organism>
<feature type="transmembrane region" description="Helical" evidence="1">
    <location>
        <begin position="7"/>
        <end position="26"/>
    </location>
</feature>
<keyword evidence="1" id="KW-0812">Transmembrane</keyword>
<keyword evidence="4" id="KW-1185">Reference proteome</keyword>
<evidence type="ECO:0000313" key="3">
    <source>
        <dbReference type="EMBL" id="ARU56178.1"/>
    </source>
</evidence>
<evidence type="ECO:0000256" key="1">
    <source>
        <dbReference type="SAM" id="Phobius"/>
    </source>
</evidence>
<dbReference type="Proteomes" id="UP000196027">
    <property type="component" value="Chromosome"/>
</dbReference>
<name>A0A1Y0I6P9_9GAMM</name>
<dbReference type="SUPFAM" id="SSF48230">
    <property type="entry name" value="Chondroitin AC/alginate lyase"/>
    <property type="match status" value="1"/>
</dbReference>
<dbReference type="AlphaFoldDB" id="A0A1Y0I6P9"/>
<proteinExistence type="predicted"/>
<reference evidence="3 4" key="1">
    <citation type="submission" date="2017-05" db="EMBL/GenBank/DDBJ databases">
        <title>Genomic insights into alkan degradation activity of Oleiphilus messinensis.</title>
        <authorList>
            <person name="Kozyavkin S.A."/>
            <person name="Slesarev A.I."/>
            <person name="Golyshin P.N."/>
            <person name="Korzhenkov A."/>
            <person name="Golyshina O.N."/>
            <person name="Toshchakov S.V."/>
        </authorList>
    </citation>
    <scope>NUCLEOTIDE SEQUENCE [LARGE SCALE GENOMIC DNA]</scope>
    <source>
        <strain evidence="3 4">ME102</strain>
    </source>
</reference>
<dbReference type="RefSeq" id="WP_157678248.1">
    <property type="nucleotide sequence ID" value="NZ_CP021425.1"/>
</dbReference>
<dbReference type="Gene3D" id="2.70.98.70">
    <property type="match status" value="1"/>
</dbReference>
<dbReference type="EMBL" id="CP021425">
    <property type="protein sequence ID" value="ARU56178.1"/>
    <property type="molecule type" value="Genomic_DNA"/>
</dbReference>
<dbReference type="InterPro" id="IPR008929">
    <property type="entry name" value="Chondroitin_lyas"/>
</dbReference>
<dbReference type="InterPro" id="IPR031680">
    <property type="entry name" value="Hepar_II_III_N"/>
</dbReference>
<accession>A0A1Y0I6P9</accession>
<feature type="transmembrane region" description="Helical" evidence="1">
    <location>
        <begin position="686"/>
        <end position="704"/>
    </location>
</feature>
<dbReference type="KEGG" id="ome:OLMES_2105"/>
<feature type="transmembrane region" description="Helical" evidence="1">
    <location>
        <begin position="716"/>
        <end position="737"/>
    </location>
</feature>
<dbReference type="OrthoDB" id="9763014at2"/>
<gene>
    <name evidence="3" type="ORF">OLMES_2105</name>
</gene>
<keyword evidence="1" id="KW-1133">Transmembrane helix</keyword>
<sequence length="738" mass="83371">MAVRTWITGILLLAVAYFLTIWFPFWEYYSVSTSDDVSSEQVSVLQHKPSSEALSALFVDDAITISLDNYDVQVSVNSTRSMIDHGIVLPGMAHPIHVVPFNPVSLDVSNSSWQLAAHSLTVAKHLLDLYEREKDPLFLTMAKDYILAYATYERINPYKSGFLYNDHAVSARAVVVAKLWYLYRTSPVFDLDQAQEIFAYADRIGSRLLKRSYYTYKTNHGTMQNVALMVLAATFSELGNAKSWGKVGLDRLEEQLTYLVSKDGFFLEHSFGYHLMFIDILAMGVNAGKVEPLIHSSNADLMLQKAKAWLPRLARSDGRMAVVGDTGFKKQSHLPPYGDHNRAPLSIYPETGLAFLNPTLSLRCQQHASELTVYWSNFAKHGHKHWDDMSVDLYLCGEQWWRAAGYIPYWHKLRKSAERWQSANAPHIVTESAPASNRIQSIEHADLPELRYFRIERDSGKGIISRDVITFSNDTFVIDQFVQESGAEISDEQFRVSWTMSADKVLDDKLSAPAKNRFVFSGAVEDQKLHSQFSGSESTKIELLNKSSNSVLGWVEHEGKVEGAYTLDIQSSITNGTAWIMNASFLEHNTGCTPLATFSKRAISAGTVNSDNYSFTLSVQGCGRDYEVTRNRGVIELNTNTPQRVAITSVPDDFKSEVTRINSVTQDIFDEYGPRFRPLLSYRIKISIFGCVILVVVLLSILLLRYIQLPNRVRSAYMYSTLLAWSGLVVWVSFFYFN</sequence>
<evidence type="ECO:0000259" key="2">
    <source>
        <dbReference type="Pfam" id="PF16889"/>
    </source>
</evidence>
<dbReference type="Gene3D" id="1.50.10.100">
    <property type="entry name" value="Chondroitin AC/alginate lyase"/>
    <property type="match status" value="1"/>
</dbReference>
<protein>
    <submittedName>
        <fullName evidence="3">Heparinase II/III-like protein</fullName>
    </submittedName>
</protein>
<evidence type="ECO:0000313" key="4">
    <source>
        <dbReference type="Proteomes" id="UP000196027"/>
    </source>
</evidence>
<feature type="domain" description="Heparin-sulfate lyase N-terminal" evidence="2">
    <location>
        <begin position="122"/>
        <end position="284"/>
    </location>
</feature>
<dbReference type="Pfam" id="PF16889">
    <property type="entry name" value="Hepar_II_III_N"/>
    <property type="match status" value="1"/>
</dbReference>